<dbReference type="InParanoid" id="G4T996"/>
<feature type="region of interest" description="Disordered" evidence="1">
    <location>
        <begin position="222"/>
        <end position="243"/>
    </location>
</feature>
<dbReference type="AlphaFoldDB" id="G4T996"/>
<evidence type="ECO:0000313" key="3">
    <source>
        <dbReference type="Proteomes" id="UP000007148"/>
    </source>
</evidence>
<organism evidence="2 3">
    <name type="scientific">Serendipita indica (strain DSM 11827)</name>
    <name type="common">Root endophyte fungus</name>
    <name type="synonym">Piriformospora indica</name>
    <dbReference type="NCBI Taxonomy" id="1109443"/>
    <lineage>
        <taxon>Eukaryota</taxon>
        <taxon>Fungi</taxon>
        <taxon>Dikarya</taxon>
        <taxon>Basidiomycota</taxon>
        <taxon>Agaricomycotina</taxon>
        <taxon>Agaricomycetes</taxon>
        <taxon>Sebacinales</taxon>
        <taxon>Serendipitaceae</taxon>
        <taxon>Serendipita</taxon>
    </lineage>
</organism>
<accession>G4T996</accession>
<feature type="region of interest" description="Disordered" evidence="1">
    <location>
        <begin position="58"/>
        <end position="106"/>
    </location>
</feature>
<feature type="region of interest" description="Disordered" evidence="1">
    <location>
        <begin position="258"/>
        <end position="330"/>
    </location>
</feature>
<evidence type="ECO:0000256" key="1">
    <source>
        <dbReference type="SAM" id="MobiDB-lite"/>
    </source>
</evidence>
<evidence type="ECO:0000313" key="2">
    <source>
        <dbReference type="EMBL" id="CCA67879.1"/>
    </source>
</evidence>
<protein>
    <submittedName>
        <fullName evidence="2">Uncharacterized protein</fullName>
    </submittedName>
</protein>
<proteinExistence type="predicted"/>
<dbReference type="Proteomes" id="UP000007148">
    <property type="component" value="Unassembled WGS sequence"/>
</dbReference>
<reference evidence="2 3" key="1">
    <citation type="journal article" date="2011" name="PLoS Pathog.">
        <title>Endophytic Life Strategies Decoded by Genome and Transcriptome Analyses of the Mutualistic Root Symbiont Piriformospora indica.</title>
        <authorList>
            <person name="Zuccaro A."/>
            <person name="Lahrmann U."/>
            <person name="Guldener U."/>
            <person name="Langen G."/>
            <person name="Pfiffi S."/>
            <person name="Biedenkopf D."/>
            <person name="Wong P."/>
            <person name="Samans B."/>
            <person name="Grimm C."/>
            <person name="Basiewicz M."/>
            <person name="Murat C."/>
            <person name="Martin F."/>
            <person name="Kogel K.H."/>
        </authorList>
    </citation>
    <scope>NUCLEOTIDE SEQUENCE [LARGE SCALE GENOMIC DNA]</scope>
    <source>
        <strain evidence="2 3">DSM 11827</strain>
    </source>
</reference>
<feature type="compositionally biased region" description="Polar residues" evidence="1">
    <location>
        <begin position="82"/>
        <end position="100"/>
    </location>
</feature>
<keyword evidence="3" id="KW-1185">Reference proteome</keyword>
<feature type="compositionally biased region" description="Polar residues" evidence="1">
    <location>
        <begin position="318"/>
        <end position="330"/>
    </location>
</feature>
<dbReference type="OrthoDB" id="3134377at2759"/>
<name>G4T996_SERID</name>
<gene>
    <name evidence="2" type="ORF">PIIN_01702</name>
</gene>
<sequence>MQPPRHLLSSTTINAPAMSSRRQSVSTALNDGHLDPFIAALWGFEGLPEALATVKQRDASTTLTTQDPVAGNSLETKPETLVNGTTNMDAESSAPSQASLRLQGADQHGRDTLSGLDIQFSKIWGRSTTRITLDEYKQLYQANFLAINQLIETQESILVDAVRRYQADEEHVRQTRLYMEHARQAQSLSLFDPDYGTLLVDAQHGSPLKPLHNHSAVGVDPLSPSMFGSQEAQEYPLSETASTKADIDALTESLGPLNLQEPLSETAARSASWSAPIRERTFPQEQAASRMRGRSHADVPSPAYPYSTFRPTAPPVLSASSHNPSFPSAS</sequence>
<comment type="caution">
    <text evidence="2">The sequence shown here is derived from an EMBL/GenBank/DDBJ whole genome shotgun (WGS) entry which is preliminary data.</text>
</comment>
<feature type="compositionally biased region" description="Polar residues" evidence="1">
    <location>
        <begin position="261"/>
        <end position="273"/>
    </location>
</feature>
<dbReference type="EMBL" id="CAFZ01000021">
    <property type="protein sequence ID" value="CCA67879.1"/>
    <property type="molecule type" value="Genomic_DNA"/>
</dbReference>
<dbReference type="HOGENOM" id="CLU_842289_0_0_1"/>